<comment type="caution">
    <text evidence="1">The sequence shown here is derived from an EMBL/GenBank/DDBJ whole genome shotgun (WGS) entry which is preliminary data.</text>
</comment>
<dbReference type="RefSeq" id="WP_199882817.1">
    <property type="nucleotide sequence ID" value="NZ_JAJCIQ010000019.1"/>
</dbReference>
<dbReference type="EMBL" id="JAJCIS010000020">
    <property type="protein sequence ID" value="MCB7389221.1"/>
    <property type="molecule type" value="Genomic_DNA"/>
</dbReference>
<protein>
    <recommendedName>
        <fullName evidence="3">DUF2268 domain-containing protein</fullName>
    </recommendedName>
</protein>
<name>A0ABS8DL92_9FIRM</name>
<keyword evidence="2" id="KW-1185">Reference proteome</keyword>
<evidence type="ECO:0008006" key="3">
    <source>
        <dbReference type="Google" id="ProtNLM"/>
    </source>
</evidence>
<evidence type="ECO:0000313" key="1">
    <source>
        <dbReference type="EMBL" id="MCB7389221.1"/>
    </source>
</evidence>
<sequence>MKYINSIVPDSSEIFTIKIKRYDFDSQCLPVIKNALARKNKRTEVIAAFETITNKLDEKIKTVFHRELDADVILYLGLCHGAGWVTKFNEKIMVLLGIEKIIELDWCSEKEMYGLIYHELGHVYQYQYGTLERECPTSADGFIWQLFTEGIAMYFEQRLIGDWEFYHQDKDGWKTFMDAHFEELKQDFNHDLNSMNSQTQRYFGDWVKYHGFGDAGYYLAAKFIQFILTSYDFDHVVSFDLSAVKGLFKEFVR</sequence>
<proteinExistence type="predicted"/>
<accession>A0ABS8DL92</accession>
<dbReference type="Proteomes" id="UP001299546">
    <property type="component" value="Unassembled WGS sequence"/>
</dbReference>
<gene>
    <name evidence="1" type="ORF">LIZ65_18205</name>
</gene>
<evidence type="ECO:0000313" key="2">
    <source>
        <dbReference type="Proteomes" id="UP001299546"/>
    </source>
</evidence>
<organism evidence="1 2">
    <name type="scientific">Bariatricus massiliensis</name>
    <dbReference type="NCBI Taxonomy" id="1745713"/>
    <lineage>
        <taxon>Bacteria</taxon>
        <taxon>Bacillati</taxon>
        <taxon>Bacillota</taxon>
        <taxon>Clostridia</taxon>
        <taxon>Lachnospirales</taxon>
        <taxon>Lachnospiraceae</taxon>
        <taxon>Bariatricus</taxon>
    </lineage>
</organism>
<reference evidence="1 2" key="1">
    <citation type="submission" date="2021-10" db="EMBL/GenBank/DDBJ databases">
        <title>Collection of gut derived symbiotic bacterial strains cultured from healthy donors.</title>
        <authorList>
            <person name="Lin H."/>
            <person name="Littmann E."/>
            <person name="Kohout C."/>
            <person name="Pamer E.G."/>
        </authorList>
    </citation>
    <scope>NUCLEOTIDE SEQUENCE [LARGE SCALE GENOMIC DNA]</scope>
    <source>
        <strain evidence="1 2">DFI.1.165</strain>
    </source>
</reference>